<gene>
    <name evidence="2" type="ORF">D3874_20315</name>
</gene>
<protein>
    <submittedName>
        <fullName evidence="2">Alpha/beta fold hydrolase</fullName>
    </submittedName>
</protein>
<organism evidence="2 3">
    <name type="scientific">Oleomonas cavernae</name>
    <dbReference type="NCBI Taxonomy" id="2320859"/>
    <lineage>
        <taxon>Bacteria</taxon>
        <taxon>Pseudomonadati</taxon>
        <taxon>Pseudomonadota</taxon>
        <taxon>Alphaproteobacteria</taxon>
        <taxon>Acetobacterales</taxon>
        <taxon>Acetobacteraceae</taxon>
        <taxon>Oleomonas</taxon>
    </lineage>
</organism>
<dbReference type="EMBL" id="QYUK01000011">
    <property type="protein sequence ID" value="RJF89030.1"/>
    <property type="molecule type" value="Genomic_DNA"/>
</dbReference>
<dbReference type="AlphaFoldDB" id="A0A418WGB2"/>
<evidence type="ECO:0000313" key="2">
    <source>
        <dbReference type="EMBL" id="RJF89030.1"/>
    </source>
</evidence>
<dbReference type="InterPro" id="IPR000073">
    <property type="entry name" value="AB_hydrolase_1"/>
</dbReference>
<evidence type="ECO:0000313" key="3">
    <source>
        <dbReference type="Proteomes" id="UP000284605"/>
    </source>
</evidence>
<dbReference type="PANTHER" id="PTHR42977">
    <property type="entry name" value="HYDROLASE-RELATED"/>
    <property type="match status" value="1"/>
</dbReference>
<dbReference type="Proteomes" id="UP000284605">
    <property type="component" value="Unassembled WGS sequence"/>
</dbReference>
<dbReference type="Pfam" id="PF00561">
    <property type="entry name" value="Abhydrolase_1"/>
    <property type="match status" value="1"/>
</dbReference>
<dbReference type="PANTHER" id="PTHR42977:SF1">
    <property type="entry name" value="BLR6576 PROTEIN"/>
    <property type="match status" value="1"/>
</dbReference>
<dbReference type="Gene3D" id="3.40.50.1820">
    <property type="entry name" value="alpha/beta hydrolase"/>
    <property type="match status" value="1"/>
</dbReference>
<dbReference type="OrthoDB" id="9804723at2"/>
<dbReference type="GO" id="GO:0004301">
    <property type="term" value="F:epoxide hydrolase activity"/>
    <property type="evidence" value="ECO:0007669"/>
    <property type="project" value="TreeGrafter"/>
</dbReference>
<proteinExistence type="predicted"/>
<dbReference type="NCBIfam" id="NF002043">
    <property type="entry name" value="PRK00870.1"/>
    <property type="match status" value="1"/>
</dbReference>
<dbReference type="InterPro" id="IPR051340">
    <property type="entry name" value="Haloalkane_dehalogenase"/>
</dbReference>
<dbReference type="InterPro" id="IPR000639">
    <property type="entry name" value="Epox_hydrolase-like"/>
</dbReference>
<feature type="domain" description="AB hydrolase-1" evidence="1">
    <location>
        <begin position="48"/>
        <end position="284"/>
    </location>
</feature>
<keyword evidence="3" id="KW-1185">Reference proteome</keyword>
<sequence length="298" mass="32985">MDVLRTPEDRFADLPGYAFPPRYVENLPGFAGLRLHYLDEGPREAAQTFLCLHGQPSWSYLYRRMIPVFTAAGGRVIAPDLFGFGRSDKPADDATYTYHFHRDSLIRLIEHLDLTNVTLVCQDWGGLYGLTIVPDMPARFSRLIVMNTAIPVGESPGPGFDAWKAFNRTQPDMAVGRLIARGTPHLTPAETAAYDAPYPDARYKGGVRRFPELVPVSPEMDGTDEGIRARAFWSNAWQGQSFMAIGMADPVLGPPAMRFLHRLIRNCPPPLEIEGGGHFVQEWGEPIATAALAAFGGR</sequence>
<dbReference type="SUPFAM" id="SSF53474">
    <property type="entry name" value="alpha/beta-Hydrolases"/>
    <property type="match status" value="1"/>
</dbReference>
<dbReference type="PRINTS" id="PR00111">
    <property type="entry name" value="ABHYDROLASE"/>
</dbReference>
<reference evidence="2 3" key="1">
    <citation type="submission" date="2018-09" db="EMBL/GenBank/DDBJ databases">
        <authorList>
            <person name="Zhu H."/>
        </authorList>
    </citation>
    <scope>NUCLEOTIDE SEQUENCE [LARGE SCALE GENOMIC DNA]</scope>
    <source>
        <strain evidence="2 3">K1W22B-8</strain>
    </source>
</reference>
<dbReference type="RefSeq" id="WP_119780163.1">
    <property type="nucleotide sequence ID" value="NZ_QYUK01000011.1"/>
</dbReference>
<evidence type="ECO:0000259" key="1">
    <source>
        <dbReference type="Pfam" id="PF00561"/>
    </source>
</evidence>
<comment type="caution">
    <text evidence="2">The sequence shown here is derived from an EMBL/GenBank/DDBJ whole genome shotgun (WGS) entry which is preliminary data.</text>
</comment>
<dbReference type="InterPro" id="IPR029058">
    <property type="entry name" value="AB_hydrolase_fold"/>
</dbReference>
<accession>A0A418WGB2</accession>
<dbReference type="PRINTS" id="PR00412">
    <property type="entry name" value="EPOXHYDRLASE"/>
</dbReference>
<name>A0A418WGB2_9PROT</name>
<keyword evidence="2" id="KW-0378">Hydrolase</keyword>